<feature type="region of interest" description="Disordered" evidence="3">
    <location>
        <begin position="46"/>
        <end position="66"/>
    </location>
</feature>
<feature type="domain" description="DIX" evidence="4">
    <location>
        <begin position="257"/>
        <end position="341"/>
    </location>
</feature>
<name>A0AAW0Q7S4_9GOBI</name>
<organism evidence="5 6">
    <name type="scientific">Mugilogobius chulae</name>
    <name type="common">yellowstripe goby</name>
    <dbReference type="NCBI Taxonomy" id="88201"/>
    <lineage>
        <taxon>Eukaryota</taxon>
        <taxon>Metazoa</taxon>
        <taxon>Chordata</taxon>
        <taxon>Craniata</taxon>
        <taxon>Vertebrata</taxon>
        <taxon>Euteleostomi</taxon>
        <taxon>Actinopterygii</taxon>
        <taxon>Neopterygii</taxon>
        <taxon>Teleostei</taxon>
        <taxon>Neoteleostei</taxon>
        <taxon>Acanthomorphata</taxon>
        <taxon>Gobiaria</taxon>
        <taxon>Gobiiformes</taxon>
        <taxon>Gobioidei</taxon>
        <taxon>Gobiidae</taxon>
        <taxon>Gobionellinae</taxon>
        <taxon>Mugilogobius</taxon>
    </lineage>
</organism>
<evidence type="ECO:0000313" key="6">
    <source>
        <dbReference type="Proteomes" id="UP001460270"/>
    </source>
</evidence>
<dbReference type="GO" id="GO:0005634">
    <property type="term" value="C:nucleus"/>
    <property type="evidence" value="ECO:0007669"/>
    <property type="project" value="TreeGrafter"/>
</dbReference>
<dbReference type="InterPro" id="IPR043581">
    <property type="entry name" value="Axin-like"/>
</dbReference>
<proteinExistence type="predicted"/>
<accession>A0AAW0Q7S4</accession>
<protein>
    <recommendedName>
        <fullName evidence="4">DIX domain-containing protein</fullName>
    </recommendedName>
</protein>
<dbReference type="PANTHER" id="PTHR46102">
    <property type="entry name" value="AXIN"/>
    <property type="match status" value="1"/>
</dbReference>
<evidence type="ECO:0000256" key="2">
    <source>
        <dbReference type="PROSITE-ProRule" id="PRU00069"/>
    </source>
</evidence>
<dbReference type="GO" id="GO:0090090">
    <property type="term" value="P:negative regulation of canonical Wnt signaling pathway"/>
    <property type="evidence" value="ECO:0007669"/>
    <property type="project" value="InterPro"/>
</dbReference>
<comment type="caution">
    <text evidence="5">The sequence shown here is derived from an EMBL/GenBank/DDBJ whole genome shotgun (WGS) entry which is preliminary data.</text>
</comment>
<reference evidence="6" key="1">
    <citation type="submission" date="2024-04" db="EMBL/GenBank/DDBJ databases">
        <title>Salinicola lusitanus LLJ914,a marine bacterium isolated from the Okinawa Trough.</title>
        <authorList>
            <person name="Li J."/>
        </authorList>
    </citation>
    <scope>NUCLEOTIDE SEQUENCE [LARGE SCALE GENOMIC DNA]</scope>
</reference>
<evidence type="ECO:0000256" key="1">
    <source>
        <dbReference type="ARBA" id="ARBA00022687"/>
    </source>
</evidence>
<dbReference type="SMART" id="SM00021">
    <property type="entry name" value="DAX"/>
    <property type="match status" value="1"/>
</dbReference>
<feature type="compositionally biased region" description="Pro residues" evidence="3">
    <location>
        <begin position="173"/>
        <end position="184"/>
    </location>
</feature>
<dbReference type="GO" id="GO:0042802">
    <property type="term" value="F:identical protein binding"/>
    <property type="evidence" value="ECO:0007669"/>
    <property type="project" value="TreeGrafter"/>
</dbReference>
<dbReference type="GO" id="GO:0019901">
    <property type="term" value="F:protein kinase binding"/>
    <property type="evidence" value="ECO:0007669"/>
    <property type="project" value="TreeGrafter"/>
</dbReference>
<evidence type="ECO:0000256" key="3">
    <source>
        <dbReference type="SAM" id="MobiDB-lite"/>
    </source>
</evidence>
<gene>
    <name evidence="5" type="ORF">WMY93_003863</name>
</gene>
<dbReference type="GO" id="GO:0008013">
    <property type="term" value="F:beta-catenin binding"/>
    <property type="evidence" value="ECO:0007669"/>
    <property type="project" value="TreeGrafter"/>
</dbReference>
<dbReference type="InterPro" id="IPR001158">
    <property type="entry name" value="DIX"/>
</dbReference>
<dbReference type="EMBL" id="JBBPFD010000002">
    <property type="protein sequence ID" value="KAK7940537.1"/>
    <property type="molecule type" value="Genomic_DNA"/>
</dbReference>
<dbReference type="GO" id="GO:0032436">
    <property type="term" value="P:positive regulation of proteasomal ubiquitin-dependent protein catabolic process"/>
    <property type="evidence" value="ECO:0007669"/>
    <property type="project" value="TreeGrafter"/>
</dbReference>
<dbReference type="InterPro" id="IPR029071">
    <property type="entry name" value="Ubiquitin-like_domsf"/>
</dbReference>
<dbReference type="GO" id="GO:0048468">
    <property type="term" value="P:cell development"/>
    <property type="evidence" value="ECO:0007669"/>
    <property type="project" value="TreeGrafter"/>
</dbReference>
<dbReference type="GO" id="GO:0005886">
    <property type="term" value="C:plasma membrane"/>
    <property type="evidence" value="ECO:0007669"/>
    <property type="project" value="TreeGrafter"/>
</dbReference>
<dbReference type="GO" id="GO:0070411">
    <property type="term" value="F:I-SMAD binding"/>
    <property type="evidence" value="ECO:0007669"/>
    <property type="project" value="TreeGrafter"/>
</dbReference>
<dbReference type="Gene3D" id="2.40.240.130">
    <property type="match status" value="1"/>
</dbReference>
<dbReference type="PANTHER" id="PTHR46102:SF3">
    <property type="entry name" value="AXIN-1"/>
    <property type="match status" value="1"/>
</dbReference>
<dbReference type="GO" id="GO:0031625">
    <property type="term" value="F:ubiquitin protein ligase binding"/>
    <property type="evidence" value="ECO:0007669"/>
    <property type="project" value="TreeGrafter"/>
</dbReference>
<dbReference type="GO" id="GO:0060090">
    <property type="term" value="F:molecular adaptor activity"/>
    <property type="evidence" value="ECO:0007669"/>
    <property type="project" value="TreeGrafter"/>
</dbReference>
<dbReference type="PROSITE" id="PS50841">
    <property type="entry name" value="DIX"/>
    <property type="match status" value="1"/>
</dbReference>
<dbReference type="GO" id="GO:0030877">
    <property type="term" value="C:beta-catenin destruction complex"/>
    <property type="evidence" value="ECO:0007669"/>
    <property type="project" value="TreeGrafter"/>
</dbReference>
<sequence>MKSPGDSLQGPGTHPNHVPQTASPRRADTRAQLGALCRVSIRRDTQANTTSITAPAGSLGSSWRRRQPCECTSTGARRAIWIQTSHLCRQSGIQRQPGEHGHRPCGGRGEEPEDPSVVNGRTEGGGAAQKESVREHDRLQKDYGTRRTASVHKGSLQLRTPNPEQHPALSPIHPGPHHAPNPAPNPLTQLEEVCRRLEEENIKSGAVQPKQRYVMEVIQRGRSAVRPTQCPPVSVVPAVSDSELSETEHNAIKKQPAEKMTVAYYLCEEPIPYTTSVERGRVVTLGQFKELLTKKGNYRRVLFQEGQDEFDCGVVFEEVREDDAVLPIFEEKIIGKVEKIYSSAS</sequence>
<keyword evidence="1 2" id="KW-0879">Wnt signaling pathway</keyword>
<evidence type="ECO:0000259" key="4">
    <source>
        <dbReference type="PROSITE" id="PS50841"/>
    </source>
</evidence>
<dbReference type="AlphaFoldDB" id="A0AAW0Q7S4"/>
<dbReference type="SUPFAM" id="SSF54236">
    <property type="entry name" value="Ubiquitin-like"/>
    <property type="match status" value="1"/>
</dbReference>
<feature type="region of interest" description="Disordered" evidence="3">
    <location>
        <begin position="1"/>
        <end position="29"/>
    </location>
</feature>
<dbReference type="Pfam" id="PF00778">
    <property type="entry name" value="DIX"/>
    <property type="match status" value="1"/>
</dbReference>
<dbReference type="Proteomes" id="UP001460270">
    <property type="component" value="Unassembled WGS sequence"/>
</dbReference>
<feature type="region of interest" description="Disordered" evidence="3">
    <location>
        <begin position="92"/>
        <end position="184"/>
    </location>
</feature>
<evidence type="ECO:0000313" key="5">
    <source>
        <dbReference type="EMBL" id="KAK7940537.1"/>
    </source>
</evidence>
<dbReference type="GO" id="GO:0016055">
    <property type="term" value="P:Wnt signaling pathway"/>
    <property type="evidence" value="ECO:0007669"/>
    <property type="project" value="UniProtKB-KW"/>
</dbReference>
<keyword evidence="6" id="KW-1185">Reference proteome</keyword>
<dbReference type="InterPro" id="IPR038207">
    <property type="entry name" value="DIX_dom_sf"/>
</dbReference>
<feature type="compositionally biased region" description="Basic and acidic residues" evidence="3">
    <location>
        <begin position="131"/>
        <end position="145"/>
    </location>
</feature>